<evidence type="ECO:0000313" key="3">
    <source>
        <dbReference type="EMBL" id="SZX63378.1"/>
    </source>
</evidence>
<dbReference type="Proteomes" id="UP000256970">
    <property type="component" value="Unassembled WGS sequence"/>
</dbReference>
<dbReference type="PANTHER" id="PTHR47523:SF1">
    <property type="entry name" value="F21O3.11 PROTEIN"/>
    <property type="match status" value="1"/>
</dbReference>
<feature type="compositionally biased region" description="Polar residues" evidence="1">
    <location>
        <begin position="355"/>
        <end position="374"/>
    </location>
</feature>
<dbReference type="InterPro" id="IPR029058">
    <property type="entry name" value="AB_hydrolase_fold"/>
</dbReference>
<evidence type="ECO:0000313" key="4">
    <source>
        <dbReference type="Proteomes" id="UP000256970"/>
    </source>
</evidence>
<feature type="region of interest" description="Disordered" evidence="1">
    <location>
        <begin position="169"/>
        <end position="193"/>
    </location>
</feature>
<feature type="compositionally biased region" description="Basic residues" evidence="1">
    <location>
        <begin position="178"/>
        <end position="191"/>
    </location>
</feature>
<gene>
    <name evidence="3" type="ORF">BQ4739_LOCUS3930</name>
</gene>
<proteinExistence type="predicted"/>
<reference evidence="3 4" key="1">
    <citation type="submission" date="2016-10" db="EMBL/GenBank/DDBJ databases">
        <authorList>
            <person name="Cai Z."/>
        </authorList>
    </citation>
    <scope>NUCLEOTIDE SEQUENCE [LARGE SCALE GENOMIC DNA]</scope>
</reference>
<dbReference type="Pfam" id="PF01764">
    <property type="entry name" value="Lipase_3"/>
    <property type="match status" value="1"/>
</dbReference>
<evidence type="ECO:0000256" key="1">
    <source>
        <dbReference type="SAM" id="MobiDB-lite"/>
    </source>
</evidence>
<name>A0A383VCU2_TETOB</name>
<feature type="domain" description="Fungal lipase-type" evidence="2">
    <location>
        <begin position="66"/>
        <end position="157"/>
    </location>
</feature>
<dbReference type="GO" id="GO:0006629">
    <property type="term" value="P:lipid metabolic process"/>
    <property type="evidence" value="ECO:0007669"/>
    <property type="project" value="InterPro"/>
</dbReference>
<dbReference type="SUPFAM" id="SSF53474">
    <property type="entry name" value="alpha/beta-Hydrolases"/>
    <property type="match status" value="1"/>
</dbReference>
<feature type="region of interest" description="Disordered" evidence="1">
    <location>
        <begin position="508"/>
        <end position="529"/>
    </location>
</feature>
<feature type="compositionally biased region" description="Low complexity" evidence="1">
    <location>
        <begin position="472"/>
        <end position="481"/>
    </location>
</feature>
<dbReference type="Gene3D" id="3.40.50.1820">
    <property type="entry name" value="alpha/beta hydrolase"/>
    <property type="match status" value="1"/>
</dbReference>
<dbReference type="PANTHER" id="PTHR47523">
    <property type="entry name" value="F21O3.11 PROTEIN"/>
    <property type="match status" value="1"/>
</dbReference>
<feature type="region of interest" description="Disordered" evidence="1">
    <location>
        <begin position="349"/>
        <end position="391"/>
    </location>
</feature>
<feature type="compositionally biased region" description="Low complexity" evidence="1">
    <location>
        <begin position="508"/>
        <end position="520"/>
    </location>
</feature>
<sequence>MERKAYQSQFASLRATMEQCSEIVAEAYSHPPEELEIFTGELPPGHRSTDRRQRYWVTERGGDLFVALPGTTHPLDWSSNLRVYYKPIDGSDVPSEQLEDVPCAHAGFYYRAETVPVLKLLQQAADKGCRLVLTGHSLGGAVANLCALAVLSAQQRAITAAADKAAAAAAETAQRSSPSRRRRRRKSRLHTRASAAANNVNNHSCCSSNSDFALSPQAALTEVLCVSFASPVFANAALVAHIEESGWEESFVNVVVPEDYCLKLFNNVLTSAQPEARTISRTTSRSSLTGSSSQQLFDYQECPEPYEPELEPEQAAACAEQPPADLADGLLAGSAAAAAAAAAAAGSSSRDEVGCSSTDGSKQRYSYTGQQQPLASALAGKGARSRSGKRQLSFAHPLHETLDNDAAADAASIAGASLGLPCVAACASSSSTSSLKCQVKQQQAMPGAGWSQEQQQQQQLDGADDEPPQPSSPSSGSLYSEGSLSSTRSWTLLAYLPDMFAKSFSARSFSSWGSGSSSSREPSDSGMTAEAAEDVFASWGMRHARSTVDLTHGLGLSDDGSSSSSSGSSSSLCHMDDLEAAATFFTGMGGLQDECAEQQCEQQHGHDKQQHQQQQQGGLRRSVSSASLAIFSQGHRKLLQPLRSRAGSDSLSLVSSLLPSMRKVVSAGRSVVNVASSITERALNVPLDVLEVGLIKALKPPMYQPVGQQWILSATGLVPQQQEITQYPRHVHDVFWHKELMLVAFREHSIGFYKHRLLKQASRR</sequence>
<feature type="region of interest" description="Disordered" evidence="1">
    <location>
        <begin position="275"/>
        <end position="294"/>
    </location>
</feature>
<feature type="compositionally biased region" description="Low complexity" evidence="1">
    <location>
        <begin position="277"/>
        <end position="294"/>
    </location>
</feature>
<dbReference type="EMBL" id="FNXT01000310">
    <property type="protein sequence ID" value="SZX63378.1"/>
    <property type="molecule type" value="Genomic_DNA"/>
</dbReference>
<organism evidence="3 4">
    <name type="scientific">Tetradesmus obliquus</name>
    <name type="common">Green alga</name>
    <name type="synonym">Acutodesmus obliquus</name>
    <dbReference type="NCBI Taxonomy" id="3088"/>
    <lineage>
        <taxon>Eukaryota</taxon>
        <taxon>Viridiplantae</taxon>
        <taxon>Chlorophyta</taxon>
        <taxon>core chlorophytes</taxon>
        <taxon>Chlorophyceae</taxon>
        <taxon>CS clade</taxon>
        <taxon>Sphaeropleales</taxon>
        <taxon>Scenedesmaceae</taxon>
        <taxon>Tetradesmus</taxon>
    </lineage>
</organism>
<feature type="region of interest" description="Disordered" evidence="1">
    <location>
        <begin position="553"/>
        <end position="572"/>
    </location>
</feature>
<evidence type="ECO:0000259" key="2">
    <source>
        <dbReference type="Pfam" id="PF01764"/>
    </source>
</evidence>
<accession>A0A383VCU2</accession>
<feature type="region of interest" description="Disordered" evidence="1">
    <location>
        <begin position="599"/>
        <end position="619"/>
    </location>
</feature>
<dbReference type="InterPro" id="IPR002921">
    <property type="entry name" value="Fungal_lipase-type"/>
</dbReference>
<dbReference type="AlphaFoldDB" id="A0A383VCU2"/>
<feature type="region of interest" description="Disordered" evidence="1">
    <location>
        <begin position="446"/>
        <end position="481"/>
    </location>
</feature>
<keyword evidence="4" id="KW-1185">Reference proteome</keyword>
<protein>
    <recommendedName>
        <fullName evidence="2">Fungal lipase-type domain-containing protein</fullName>
    </recommendedName>
</protein>